<protein>
    <submittedName>
        <fullName evidence="2">Uncharacterized protein</fullName>
    </submittedName>
</protein>
<dbReference type="Proteomes" id="UP000009080">
    <property type="component" value="Chromosome"/>
</dbReference>
<keyword evidence="1" id="KW-0472">Membrane</keyword>
<feature type="transmembrane region" description="Helical" evidence="1">
    <location>
        <begin position="20"/>
        <end position="47"/>
    </location>
</feature>
<dbReference type="eggNOG" id="ENOG5031DM1">
    <property type="taxonomic scope" value="Bacteria"/>
</dbReference>
<accession>C5BIX3</accession>
<keyword evidence="3" id="KW-1185">Reference proteome</keyword>
<evidence type="ECO:0000313" key="3">
    <source>
        <dbReference type="Proteomes" id="UP000009080"/>
    </source>
</evidence>
<gene>
    <name evidence="2" type="ordered locus">TERTU_4373</name>
</gene>
<keyword evidence="1" id="KW-0812">Transmembrane</keyword>
<reference evidence="2 3" key="1">
    <citation type="journal article" date="2009" name="PLoS ONE">
        <title>The complete genome of Teredinibacter turnerae T7901: an intracellular endosymbiont of marine wood-boring bivalves (shipworms).</title>
        <authorList>
            <person name="Yang J.C."/>
            <person name="Madupu R."/>
            <person name="Durkin A.S."/>
            <person name="Ekborg N.A."/>
            <person name="Pedamallu C.S."/>
            <person name="Hostetler J.B."/>
            <person name="Radune D."/>
            <person name="Toms B.S."/>
            <person name="Henrissat B."/>
            <person name="Coutinho P.M."/>
            <person name="Schwarz S."/>
            <person name="Field L."/>
            <person name="Trindade-Silva A.E."/>
            <person name="Soares C.A.G."/>
            <person name="Elshahawi S."/>
            <person name="Hanora A."/>
            <person name="Schmidt E.W."/>
            <person name="Haygood M.G."/>
            <person name="Posfai J."/>
            <person name="Benner J."/>
            <person name="Madinger C."/>
            <person name="Nove J."/>
            <person name="Anton B."/>
            <person name="Chaudhary K."/>
            <person name="Foster J."/>
            <person name="Holman A."/>
            <person name="Kumar S."/>
            <person name="Lessard P.A."/>
            <person name="Luyten Y.A."/>
            <person name="Slatko B."/>
            <person name="Wood N."/>
            <person name="Wu B."/>
            <person name="Teplitski M."/>
            <person name="Mougous J.D."/>
            <person name="Ward N."/>
            <person name="Eisen J.A."/>
            <person name="Badger J.H."/>
            <person name="Distel D.L."/>
        </authorList>
    </citation>
    <scope>NUCLEOTIDE SEQUENCE [LARGE SCALE GENOMIC DNA]</scope>
    <source>
        <strain evidence="3">ATCC 39867 / T7901</strain>
    </source>
</reference>
<proteinExistence type="predicted"/>
<evidence type="ECO:0000256" key="1">
    <source>
        <dbReference type="SAM" id="Phobius"/>
    </source>
</evidence>
<dbReference type="EMBL" id="CP001614">
    <property type="protein sequence ID" value="ACR13328.1"/>
    <property type="molecule type" value="Genomic_DNA"/>
</dbReference>
<dbReference type="KEGG" id="ttu:TERTU_4373"/>
<dbReference type="HOGENOM" id="CLU_3104852_0_0_6"/>
<name>C5BIX3_TERTT</name>
<evidence type="ECO:0000313" key="2">
    <source>
        <dbReference type="EMBL" id="ACR13328.1"/>
    </source>
</evidence>
<sequence>MQELILESANIHANTFYSTVAIVVIGSMVLVAGVRAKLLFVLVAAALPKHL</sequence>
<organism evidence="2 3">
    <name type="scientific">Teredinibacter turnerae (strain ATCC 39867 / T7901)</name>
    <dbReference type="NCBI Taxonomy" id="377629"/>
    <lineage>
        <taxon>Bacteria</taxon>
        <taxon>Pseudomonadati</taxon>
        <taxon>Pseudomonadota</taxon>
        <taxon>Gammaproteobacteria</taxon>
        <taxon>Cellvibrionales</taxon>
        <taxon>Cellvibrionaceae</taxon>
        <taxon>Teredinibacter</taxon>
    </lineage>
</organism>
<dbReference type="RefSeq" id="WP_015819441.1">
    <property type="nucleotide sequence ID" value="NC_012997.1"/>
</dbReference>
<keyword evidence="1" id="KW-1133">Transmembrane helix</keyword>
<dbReference type="AlphaFoldDB" id="C5BIX3"/>